<dbReference type="PANTHER" id="PTHR42703:SF1">
    <property type="entry name" value="NA(+)_H(+) ANTIPORTER SUBUNIT D1"/>
    <property type="match status" value="1"/>
</dbReference>
<feature type="transmembrane region" description="Helical" evidence="8">
    <location>
        <begin position="275"/>
        <end position="294"/>
    </location>
</feature>
<feature type="transmembrane region" description="Helical" evidence="8">
    <location>
        <begin position="219"/>
        <end position="238"/>
    </location>
</feature>
<accession>A0ABT8TI16</accession>
<feature type="transmembrane region" description="Helical" evidence="8">
    <location>
        <begin position="523"/>
        <end position="540"/>
    </location>
</feature>
<evidence type="ECO:0000256" key="8">
    <source>
        <dbReference type="SAM" id="Phobius"/>
    </source>
</evidence>
<evidence type="ECO:0000256" key="2">
    <source>
        <dbReference type="ARBA" id="ARBA00005346"/>
    </source>
</evidence>
<feature type="transmembrane region" description="Helical" evidence="8">
    <location>
        <begin position="415"/>
        <end position="436"/>
    </location>
</feature>
<comment type="subcellular location">
    <subcellularLocation>
        <location evidence="1">Cell membrane</location>
        <topology evidence="1">Multi-pass membrane protein</topology>
    </subcellularLocation>
    <subcellularLocation>
        <location evidence="7">Membrane</location>
        <topology evidence="7">Multi-pass membrane protein</topology>
    </subcellularLocation>
</comment>
<keyword evidence="6 8" id="KW-0472">Membrane</keyword>
<feature type="transmembrane region" description="Helical" evidence="8">
    <location>
        <begin position="116"/>
        <end position="133"/>
    </location>
</feature>
<dbReference type="InterPro" id="IPR050586">
    <property type="entry name" value="CPA3_Na-H_Antiporter_D"/>
</dbReference>
<evidence type="ECO:0000313" key="10">
    <source>
        <dbReference type="EMBL" id="MDO3383744.1"/>
    </source>
</evidence>
<keyword evidence="4 7" id="KW-0812">Transmembrane</keyword>
<dbReference type="PANTHER" id="PTHR42703">
    <property type="entry name" value="NADH DEHYDROGENASE"/>
    <property type="match status" value="1"/>
</dbReference>
<reference evidence="10" key="1">
    <citation type="submission" date="2023-07" db="EMBL/GenBank/DDBJ databases">
        <title>Gilvimarinus algae sp. nov., isolated from the surface of Kelp.</title>
        <authorList>
            <person name="Sun Y.Y."/>
            <person name="Gong Y."/>
            <person name="Du Z.J."/>
        </authorList>
    </citation>
    <scope>NUCLEOTIDE SEQUENCE</scope>
    <source>
        <strain evidence="10">SDUM040014</strain>
    </source>
</reference>
<feature type="transmembrane region" description="Helical" evidence="8">
    <location>
        <begin position="306"/>
        <end position="329"/>
    </location>
</feature>
<dbReference type="EMBL" id="JAULRT010000062">
    <property type="protein sequence ID" value="MDO3383744.1"/>
    <property type="molecule type" value="Genomic_DNA"/>
</dbReference>
<evidence type="ECO:0000256" key="5">
    <source>
        <dbReference type="ARBA" id="ARBA00022989"/>
    </source>
</evidence>
<keyword evidence="3" id="KW-1003">Cell membrane</keyword>
<dbReference type="Pfam" id="PF00361">
    <property type="entry name" value="Proton_antipo_M"/>
    <property type="match status" value="1"/>
</dbReference>
<feature type="transmembrane region" description="Helical" evidence="8">
    <location>
        <begin position="244"/>
        <end position="263"/>
    </location>
</feature>
<name>A0ABT8TI16_9GAMM</name>
<feature type="domain" description="NADH:quinone oxidoreductase/Mrp antiporter transmembrane" evidence="9">
    <location>
        <begin position="112"/>
        <end position="333"/>
    </location>
</feature>
<keyword evidence="5 8" id="KW-1133">Transmembrane helix</keyword>
<proteinExistence type="inferred from homology"/>
<feature type="transmembrane region" description="Helical" evidence="8">
    <location>
        <begin position="375"/>
        <end position="395"/>
    </location>
</feature>
<evidence type="ECO:0000256" key="6">
    <source>
        <dbReference type="ARBA" id="ARBA00023136"/>
    </source>
</evidence>
<organism evidence="10 11">
    <name type="scientific">Gilvimarinus algae</name>
    <dbReference type="NCBI Taxonomy" id="3058037"/>
    <lineage>
        <taxon>Bacteria</taxon>
        <taxon>Pseudomonadati</taxon>
        <taxon>Pseudomonadota</taxon>
        <taxon>Gammaproteobacteria</taxon>
        <taxon>Cellvibrionales</taxon>
        <taxon>Cellvibrionaceae</taxon>
        <taxon>Gilvimarinus</taxon>
    </lineage>
</organism>
<evidence type="ECO:0000256" key="3">
    <source>
        <dbReference type="ARBA" id="ARBA00022475"/>
    </source>
</evidence>
<protein>
    <submittedName>
        <fullName evidence="10">Proton-conducting transporter membrane subunit</fullName>
    </submittedName>
</protein>
<sequence>MSLWLFVPLVPLLAAVICLRWPRLRLLVALAPLPALALALWPPAAVDIGWLWFTSRWGAESLFARYLLGFTALLWTLAGLQARLNESLRSRRFWLFWALSLTGNLLLLIAVDAASFYVGFTLMSLAAYGLIIEQGGPAPRQAGRLYLQLAILGEMLLFAGLMLRLQETGQVLLLSEWLQIPTGAWTTALLLLGFGLKAGFWPLHVWLPLAHPAAPAPASAVLSGAMIKAGVLGVWLFMPASGGALSPAFWLALGLFSAFYGALLGMGQQQAKKALAYSSISQMGYLLAIVALAWQQPDARAGLGLLLALFALHHALAKGALFMGAGLAAHHRFHGWQQLMLWLPALALAGLPLLSGGAVKTLLKKAVYDSDVSHWLWLFSLGSVATALVLARALWLMNRQSRAHSPLRLSRSWPLLVLVVLSLLAPWLLSSLRAAMLDHFELSGLWALLWPLLVAALIATAVWRWPPPEKYWRFLQASPARRASLGVKRLWQMPAKPASLPKPGSPVWRGWERRCNRLWQRQPLGLTVAMMSVLLLLGWFW</sequence>
<evidence type="ECO:0000259" key="9">
    <source>
        <dbReference type="Pfam" id="PF00361"/>
    </source>
</evidence>
<gene>
    <name evidence="10" type="ORF">QWI16_16295</name>
</gene>
<feature type="transmembrane region" description="Helical" evidence="8">
    <location>
        <begin position="341"/>
        <end position="363"/>
    </location>
</feature>
<evidence type="ECO:0000256" key="4">
    <source>
        <dbReference type="ARBA" id="ARBA00022692"/>
    </source>
</evidence>
<dbReference type="InterPro" id="IPR001750">
    <property type="entry name" value="ND/Mrp_TM"/>
</dbReference>
<comment type="similarity">
    <text evidence="2">Belongs to the CPA3 antiporters (TC 2.A.63) subunit D family.</text>
</comment>
<dbReference type="RefSeq" id="WP_302714716.1">
    <property type="nucleotide sequence ID" value="NZ_JAULRT010000062.1"/>
</dbReference>
<feature type="transmembrane region" description="Helical" evidence="8">
    <location>
        <begin position="63"/>
        <end position="81"/>
    </location>
</feature>
<feature type="transmembrane region" description="Helical" evidence="8">
    <location>
        <begin position="145"/>
        <end position="163"/>
    </location>
</feature>
<evidence type="ECO:0000313" key="11">
    <source>
        <dbReference type="Proteomes" id="UP001168380"/>
    </source>
</evidence>
<feature type="transmembrane region" description="Helical" evidence="8">
    <location>
        <begin position="183"/>
        <end position="207"/>
    </location>
</feature>
<evidence type="ECO:0000256" key="1">
    <source>
        <dbReference type="ARBA" id="ARBA00004651"/>
    </source>
</evidence>
<dbReference type="Proteomes" id="UP001168380">
    <property type="component" value="Unassembled WGS sequence"/>
</dbReference>
<comment type="caution">
    <text evidence="10">The sequence shown here is derived from an EMBL/GenBank/DDBJ whole genome shotgun (WGS) entry which is preliminary data.</text>
</comment>
<feature type="transmembrane region" description="Helical" evidence="8">
    <location>
        <begin position="442"/>
        <end position="463"/>
    </location>
</feature>
<feature type="transmembrane region" description="Helical" evidence="8">
    <location>
        <begin position="93"/>
        <end position="110"/>
    </location>
</feature>
<evidence type="ECO:0000256" key="7">
    <source>
        <dbReference type="RuleBase" id="RU000320"/>
    </source>
</evidence>
<keyword evidence="11" id="KW-1185">Reference proteome</keyword>